<dbReference type="InterPro" id="IPR005170">
    <property type="entry name" value="Transptr-assoc_dom"/>
</dbReference>
<dbReference type="GO" id="GO:0050660">
    <property type="term" value="F:flavin adenine dinucleotide binding"/>
    <property type="evidence" value="ECO:0007669"/>
    <property type="project" value="InterPro"/>
</dbReference>
<feature type="transmembrane region" description="Helical" evidence="10">
    <location>
        <begin position="29"/>
        <end position="49"/>
    </location>
</feature>
<evidence type="ECO:0000256" key="1">
    <source>
        <dbReference type="ARBA" id="ARBA00004651"/>
    </source>
</evidence>
<dbReference type="PANTHER" id="PTHR43099:SF2">
    <property type="entry name" value="UPF0053 PROTEIN YRKA"/>
    <property type="match status" value="1"/>
</dbReference>
<dbReference type="Gene3D" id="3.30.465.10">
    <property type="match status" value="1"/>
</dbReference>
<sequence length="460" mass="51658">MSTSCSIKRRWTRYRIRDTGPYLNDPLSFGIYVMIILALALISGLFAALDSAIGRLSLVRNQVSSQETDHHEALSILEADKAKYRTTCQLGIFLPVIGLGWLSEAAISSRLAPLLENMGLDVWPAAVLSTTLAIIVITLTYLGAGRWIPSVLSSQVQERLLRKSGRFLILFTFFMSPLIWCLNIGARGPAHQEGTHLSVKKEKVQSEEDWLQIMKDSKNDGVIDAFEYTLLDNIFDFSATTAREIMIPRTEMICLNTEWTIQENLTIASMQMRTRYPVCTGDKDQIIGFVHLKDLFMSGMEEYLTTIRPILTVPESTSIAILLKQMKVSRTQIAIVIDEYGGTSGLVTLEDIVEEILGEIQDEFDNERPLVEYIGASEYSIDGLILLEELNQLLSLDIEESGYDTLGGWALSMLNSFPPRPGDCISYGDYQYRIEEVDHHRISRIEVKKKTVSSHKEAGA</sequence>
<evidence type="ECO:0000259" key="11">
    <source>
        <dbReference type="PROSITE" id="PS51371"/>
    </source>
</evidence>
<evidence type="ECO:0000256" key="7">
    <source>
        <dbReference type="ARBA" id="ARBA00023122"/>
    </source>
</evidence>
<organism evidence="12 13">
    <name type="scientific">Paenibacillus urinalis</name>
    <dbReference type="NCBI Taxonomy" id="521520"/>
    <lineage>
        <taxon>Bacteria</taxon>
        <taxon>Bacillati</taxon>
        <taxon>Bacillota</taxon>
        <taxon>Bacilli</taxon>
        <taxon>Bacillales</taxon>
        <taxon>Paenibacillaceae</taxon>
        <taxon>Paenibacillus</taxon>
    </lineage>
</organism>
<feature type="domain" description="CBS" evidence="11">
    <location>
        <begin position="304"/>
        <end position="363"/>
    </location>
</feature>
<keyword evidence="8 10" id="KW-0472">Membrane</keyword>
<dbReference type="InterPro" id="IPR000644">
    <property type="entry name" value="CBS_dom"/>
</dbReference>
<name>A0AAX3MV82_9BACL</name>
<dbReference type="PROSITE" id="PS51371">
    <property type="entry name" value="CBS"/>
    <property type="match status" value="1"/>
</dbReference>
<protein>
    <submittedName>
        <fullName evidence="12">Hemolysin family protein</fullName>
    </submittedName>
</protein>
<accession>A0AAX3MV82</accession>
<comment type="similarity">
    <text evidence="2">Belongs to the UPF0053 family.</text>
</comment>
<dbReference type="AlphaFoldDB" id="A0AAX3MV82"/>
<dbReference type="RefSeq" id="WP_205052846.1">
    <property type="nucleotide sequence ID" value="NZ_CP118101.1"/>
</dbReference>
<dbReference type="SUPFAM" id="SSF54631">
    <property type="entry name" value="CBS-domain pair"/>
    <property type="match status" value="1"/>
</dbReference>
<dbReference type="InterPro" id="IPR002550">
    <property type="entry name" value="CNNM"/>
</dbReference>
<evidence type="ECO:0000256" key="3">
    <source>
        <dbReference type="ARBA" id="ARBA00022475"/>
    </source>
</evidence>
<reference evidence="12" key="1">
    <citation type="submission" date="2023-02" db="EMBL/GenBank/DDBJ databases">
        <title>Pathogen: clinical or host-associated sample.</title>
        <authorList>
            <person name="Hergert J."/>
            <person name="Casey R."/>
            <person name="Wagner J."/>
            <person name="Young E.L."/>
            <person name="Oakeson K.F."/>
        </authorList>
    </citation>
    <scope>NUCLEOTIDE SEQUENCE</scope>
    <source>
        <strain evidence="12">2022CK-00830</strain>
    </source>
</reference>
<evidence type="ECO:0000256" key="5">
    <source>
        <dbReference type="ARBA" id="ARBA00022737"/>
    </source>
</evidence>
<evidence type="ECO:0000313" key="13">
    <source>
        <dbReference type="Proteomes" id="UP001220962"/>
    </source>
</evidence>
<evidence type="ECO:0000313" key="12">
    <source>
        <dbReference type="EMBL" id="WDH81031.1"/>
    </source>
</evidence>
<evidence type="ECO:0000256" key="8">
    <source>
        <dbReference type="ARBA" id="ARBA00023136"/>
    </source>
</evidence>
<feature type="transmembrane region" description="Helical" evidence="10">
    <location>
        <begin position="165"/>
        <end position="186"/>
    </location>
</feature>
<dbReference type="InterPro" id="IPR036318">
    <property type="entry name" value="FAD-bd_PCMH-like_sf"/>
</dbReference>
<dbReference type="Pfam" id="PF00571">
    <property type="entry name" value="CBS"/>
    <property type="match status" value="2"/>
</dbReference>
<dbReference type="Gene3D" id="3.10.580.10">
    <property type="entry name" value="CBS-domain"/>
    <property type="match status" value="1"/>
</dbReference>
<dbReference type="EMBL" id="CP118101">
    <property type="protein sequence ID" value="WDH81031.1"/>
    <property type="molecule type" value="Genomic_DNA"/>
</dbReference>
<gene>
    <name evidence="12" type="ORF">PUW23_15990</name>
</gene>
<dbReference type="SMART" id="SM01091">
    <property type="entry name" value="CorC_HlyC"/>
    <property type="match status" value="1"/>
</dbReference>
<dbReference type="SUPFAM" id="SSF56176">
    <property type="entry name" value="FAD-binding/transporter-associated domain-like"/>
    <property type="match status" value="1"/>
</dbReference>
<keyword evidence="6 10" id="KW-1133">Transmembrane helix</keyword>
<dbReference type="InterPro" id="IPR051676">
    <property type="entry name" value="UPF0053_domain"/>
</dbReference>
<dbReference type="PANTHER" id="PTHR43099">
    <property type="entry name" value="UPF0053 PROTEIN YRKA"/>
    <property type="match status" value="1"/>
</dbReference>
<keyword evidence="4 10" id="KW-0812">Transmembrane</keyword>
<proteinExistence type="inferred from homology"/>
<dbReference type="InterPro" id="IPR044751">
    <property type="entry name" value="Ion_transp-like_CBS"/>
</dbReference>
<keyword evidence="5" id="KW-0677">Repeat</keyword>
<dbReference type="InterPro" id="IPR016169">
    <property type="entry name" value="FAD-bd_PCMH_sub2"/>
</dbReference>
<dbReference type="GO" id="GO:0005886">
    <property type="term" value="C:plasma membrane"/>
    <property type="evidence" value="ECO:0007669"/>
    <property type="project" value="UniProtKB-SubCell"/>
</dbReference>
<evidence type="ECO:0000256" key="4">
    <source>
        <dbReference type="ARBA" id="ARBA00022692"/>
    </source>
</evidence>
<feature type="transmembrane region" description="Helical" evidence="10">
    <location>
        <begin position="84"/>
        <end position="102"/>
    </location>
</feature>
<feature type="transmembrane region" description="Helical" evidence="10">
    <location>
        <begin position="122"/>
        <end position="144"/>
    </location>
</feature>
<evidence type="ECO:0000256" key="2">
    <source>
        <dbReference type="ARBA" id="ARBA00006337"/>
    </source>
</evidence>
<dbReference type="CDD" id="cd04590">
    <property type="entry name" value="CBS_pair_CorC_HlyC_assoc"/>
    <property type="match status" value="1"/>
</dbReference>
<keyword evidence="3" id="KW-1003">Cell membrane</keyword>
<evidence type="ECO:0000256" key="9">
    <source>
        <dbReference type="PROSITE-ProRule" id="PRU00703"/>
    </source>
</evidence>
<dbReference type="InterPro" id="IPR046342">
    <property type="entry name" value="CBS_dom_sf"/>
</dbReference>
<evidence type="ECO:0000256" key="6">
    <source>
        <dbReference type="ARBA" id="ARBA00022989"/>
    </source>
</evidence>
<dbReference type="Pfam" id="PF03471">
    <property type="entry name" value="CorC_HlyC"/>
    <property type="match status" value="1"/>
</dbReference>
<dbReference type="Proteomes" id="UP001220962">
    <property type="component" value="Chromosome"/>
</dbReference>
<dbReference type="FunFam" id="3.10.580.10:FF:000002">
    <property type="entry name" value="Magnesium/cobalt efflux protein CorC"/>
    <property type="match status" value="1"/>
</dbReference>
<keyword evidence="7 9" id="KW-0129">CBS domain</keyword>
<dbReference type="Pfam" id="PF01595">
    <property type="entry name" value="CNNM"/>
    <property type="match status" value="1"/>
</dbReference>
<evidence type="ECO:0000256" key="10">
    <source>
        <dbReference type="SAM" id="Phobius"/>
    </source>
</evidence>
<comment type="subcellular location">
    <subcellularLocation>
        <location evidence="1">Cell membrane</location>
        <topology evidence="1">Multi-pass membrane protein</topology>
    </subcellularLocation>
</comment>